<reference evidence="1" key="1">
    <citation type="journal article" date="2014" name="Genome Biol. Evol.">
        <title>Genome evolution and plasticity of Serratia marcescens, an important multidrug-resistant nosocomial pathogen.</title>
        <authorList>
            <person name="Iguchi A."/>
            <person name="Nagaya Y."/>
            <person name="Pradel E."/>
            <person name="Ooka T."/>
            <person name="Ogura Y."/>
            <person name="Katsura K."/>
            <person name="Kurokawa K."/>
            <person name="Oshima K."/>
            <person name="Hattori M."/>
            <person name="Parkhill J."/>
            <person name="Sebaihia M."/>
            <person name="Coulthurst S.J."/>
            <person name="Gotoh N."/>
            <person name="Thomson N.R."/>
            <person name="Ewbank J.J."/>
            <person name="Hayashi T."/>
        </authorList>
    </citation>
    <scope>NUCLEOTIDE SEQUENCE</scope>
    <source>
        <strain evidence="1">SM39</strain>
    </source>
</reference>
<sequence length="105" mass="12037">MKALQIPVKLHFLLNTKSYGDKYTVSTADLSLHIPDYVLLETRDASFEFSEPEPIEIIGKQVDALRAKKEQIAAESMKQQRIIEDQIQQLLCIDHTHIDADEIPF</sequence>
<dbReference type="RefSeq" id="WP_041034479.1">
    <property type="nucleotide sequence ID" value="NZ_AP013063.1"/>
</dbReference>
<dbReference type="EMBL" id="AP013063">
    <property type="protein sequence ID" value="BAO33272.1"/>
    <property type="molecule type" value="Genomic_DNA"/>
</dbReference>
<protein>
    <submittedName>
        <fullName evidence="1">Uncharacterized protein</fullName>
    </submittedName>
</protein>
<dbReference type="KEGG" id="smar:SM39_1226"/>
<evidence type="ECO:0000313" key="1">
    <source>
        <dbReference type="EMBL" id="BAO33272.1"/>
    </source>
</evidence>
<accession>A0AAT9F0R9</accession>
<gene>
    <name evidence="1" type="ORF">SM39_1226</name>
</gene>
<dbReference type="AlphaFoldDB" id="A0AAT9F0R9"/>
<name>A0AAT9F0R9_SERMA</name>
<organism evidence="1">
    <name type="scientific">Serratia marcescens SM39</name>
    <dbReference type="NCBI Taxonomy" id="1334564"/>
    <lineage>
        <taxon>Bacteria</taxon>
        <taxon>Pseudomonadati</taxon>
        <taxon>Pseudomonadota</taxon>
        <taxon>Gammaproteobacteria</taxon>
        <taxon>Enterobacterales</taxon>
        <taxon>Yersiniaceae</taxon>
        <taxon>Serratia</taxon>
    </lineage>
</organism>
<proteinExistence type="predicted"/>